<organism evidence="1 2">
    <name type="scientific">Adineta steineri</name>
    <dbReference type="NCBI Taxonomy" id="433720"/>
    <lineage>
        <taxon>Eukaryota</taxon>
        <taxon>Metazoa</taxon>
        <taxon>Spiralia</taxon>
        <taxon>Gnathifera</taxon>
        <taxon>Rotifera</taxon>
        <taxon>Eurotatoria</taxon>
        <taxon>Bdelloidea</taxon>
        <taxon>Adinetida</taxon>
        <taxon>Adinetidae</taxon>
        <taxon>Adineta</taxon>
    </lineage>
</organism>
<protein>
    <submittedName>
        <fullName evidence="1">Uncharacterized protein</fullName>
    </submittedName>
</protein>
<comment type="caution">
    <text evidence="1">The sequence shown here is derived from an EMBL/GenBank/DDBJ whole genome shotgun (WGS) entry which is preliminary data.</text>
</comment>
<dbReference type="Proteomes" id="UP000663881">
    <property type="component" value="Unassembled WGS sequence"/>
</dbReference>
<proteinExistence type="predicted"/>
<evidence type="ECO:0000313" key="2">
    <source>
        <dbReference type="Proteomes" id="UP000663881"/>
    </source>
</evidence>
<dbReference type="EMBL" id="CAJOAY010004781">
    <property type="protein sequence ID" value="CAF4083129.1"/>
    <property type="molecule type" value="Genomic_DNA"/>
</dbReference>
<evidence type="ECO:0000313" key="1">
    <source>
        <dbReference type="EMBL" id="CAF4083129.1"/>
    </source>
</evidence>
<feature type="non-terminal residue" evidence="1">
    <location>
        <position position="66"/>
    </location>
</feature>
<reference evidence="1" key="1">
    <citation type="submission" date="2021-02" db="EMBL/GenBank/DDBJ databases">
        <authorList>
            <person name="Nowell W R."/>
        </authorList>
    </citation>
    <scope>NUCLEOTIDE SEQUENCE</scope>
</reference>
<name>A0A819U3Z0_9BILA</name>
<dbReference type="AlphaFoldDB" id="A0A819U3Z0"/>
<accession>A0A819U3Z0</accession>
<gene>
    <name evidence="1" type="ORF">OKA104_LOCUS34684</name>
</gene>
<sequence>MFHNHFRDLTLVLQRPNIENNQSLNSNIYSNVKFYQSYTSASRASNNKNYLYNHSSLCIKDKVISI</sequence>